<evidence type="ECO:0000256" key="5">
    <source>
        <dbReference type="ARBA" id="ARBA00014165"/>
    </source>
</evidence>
<dbReference type="AlphaFoldDB" id="A0AA87LN75"/>
<comment type="caution">
    <text evidence="12">The sequence shown here is derived from an EMBL/GenBank/DDBJ whole genome shotgun (WGS) entry which is preliminary data.</text>
</comment>
<comment type="catalytic activity">
    <reaction evidence="1 8">
        <text>alpha-D-glucose = beta-D-glucose</text>
        <dbReference type="Rhea" id="RHEA:10264"/>
        <dbReference type="ChEBI" id="CHEBI:15903"/>
        <dbReference type="ChEBI" id="CHEBI:17925"/>
        <dbReference type="EC" id="5.1.3.3"/>
    </reaction>
</comment>
<dbReference type="EC" id="5.1.3.3" evidence="4 8"/>
<dbReference type="GO" id="GO:0033499">
    <property type="term" value="P:galactose catabolic process via UDP-galactose, Leloir pathway"/>
    <property type="evidence" value="ECO:0007669"/>
    <property type="project" value="TreeGrafter"/>
</dbReference>
<comment type="pathway">
    <text evidence="2 8">Carbohydrate metabolism; hexose metabolism.</text>
</comment>
<evidence type="ECO:0000256" key="1">
    <source>
        <dbReference type="ARBA" id="ARBA00001614"/>
    </source>
</evidence>
<dbReference type="InterPro" id="IPR011013">
    <property type="entry name" value="Gal_mutarotase_sf_dom"/>
</dbReference>
<dbReference type="RefSeq" id="WP_006831558.1">
    <property type="nucleotide sequence ID" value="NZ_AJYB01000095.1"/>
</dbReference>
<dbReference type="InterPro" id="IPR014718">
    <property type="entry name" value="GH-type_carb-bd"/>
</dbReference>
<evidence type="ECO:0000256" key="3">
    <source>
        <dbReference type="ARBA" id="ARBA00006206"/>
    </source>
</evidence>
<sequence length="353" mass="39114">MEVSETVFGYKNNRPIKLYTLKNDQGFQVSCIDHGCVITEIIAPDSNGNLENVVLGFDTLEEYKSNPYFFGALVGRFAGRIKDGEFAIEGKAYQVPKNANGHHLHGGSQGFHSALWDSKVIQTKNEAIVEFTYFSPDGEEGFPGNLSMTVHYILKNDSNQLVISYSGKSDKTTLLNVTNHSYFNLSGNFKRTILDHELTMNSDHYLEVDDELLPTGNLIPVDQDSLFDFRNGKSIREATSAEHPQTKLAGNGYDHPFLLNHKKQPGIELTDSISGRKLVVETTEPAVVLYTGNDIGGSYSIRGVGAQDYQGLCLETQSPPDSLRHPHFRSAILNADQEFKSETTYSFSSISNG</sequence>
<dbReference type="PROSITE" id="PS00545">
    <property type="entry name" value="ALDOSE_1_EPIMERASE"/>
    <property type="match status" value="1"/>
</dbReference>
<feature type="active site" description="Proton acceptor" evidence="9">
    <location>
        <position position="315"/>
    </location>
</feature>
<dbReference type="PIRSF" id="PIRSF005096">
    <property type="entry name" value="GALM"/>
    <property type="match status" value="1"/>
</dbReference>
<dbReference type="GO" id="GO:0030246">
    <property type="term" value="F:carbohydrate binding"/>
    <property type="evidence" value="ECO:0007669"/>
    <property type="project" value="InterPro"/>
</dbReference>
<evidence type="ECO:0000313" key="13">
    <source>
        <dbReference type="Proteomes" id="UP000004725"/>
    </source>
</evidence>
<feature type="binding site" evidence="10">
    <location>
        <position position="254"/>
    </location>
    <ligand>
        <name>beta-D-galactose</name>
        <dbReference type="ChEBI" id="CHEBI:27667"/>
    </ligand>
</feature>
<comment type="similarity">
    <text evidence="3 8">Belongs to the aldose epimerase family.</text>
</comment>
<evidence type="ECO:0000256" key="10">
    <source>
        <dbReference type="PIRSR" id="PIRSR005096-2"/>
    </source>
</evidence>
<dbReference type="SUPFAM" id="SSF74650">
    <property type="entry name" value="Galactose mutarotase-like"/>
    <property type="match status" value="1"/>
</dbReference>
<dbReference type="GO" id="GO:0004034">
    <property type="term" value="F:aldose 1-epimerase activity"/>
    <property type="evidence" value="ECO:0007669"/>
    <property type="project" value="UniProtKB-EC"/>
</dbReference>
<evidence type="ECO:0000256" key="2">
    <source>
        <dbReference type="ARBA" id="ARBA00005028"/>
    </source>
</evidence>
<keyword evidence="6 8" id="KW-0413">Isomerase</keyword>
<evidence type="ECO:0000256" key="9">
    <source>
        <dbReference type="PIRSR" id="PIRSR005096-1"/>
    </source>
</evidence>
<dbReference type="InterPro" id="IPR008183">
    <property type="entry name" value="Aldose_1/G6P_1-epimerase"/>
</dbReference>
<accession>A0AA87LN75</accession>
<dbReference type="PANTHER" id="PTHR10091:SF0">
    <property type="entry name" value="GALACTOSE MUTAROTASE"/>
    <property type="match status" value="1"/>
</dbReference>
<dbReference type="GO" id="GO:0006006">
    <property type="term" value="P:glucose metabolic process"/>
    <property type="evidence" value="ECO:0007669"/>
    <property type="project" value="TreeGrafter"/>
</dbReference>
<dbReference type="Proteomes" id="UP000004725">
    <property type="component" value="Unassembled WGS sequence"/>
</dbReference>
<evidence type="ECO:0000256" key="11">
    <source>
        <dbReference type="PIRSR" id="PIRSR005096-3"/>
    </source>
</evidence>
<dbReference type="NCBIfam" id="NF008277">
    <property type="entry name" value="PRK11055.1"/>
    <property type="match status" value="1"/>
</dbReference>
<evidence type="ECO:0000256" key="8">
    <source>
        <dbReference type="PIRNR" id="PIRNR005096"/>
    </source>
</evidence>
<keyword evidence="7 8" id="KW-0119">Carbohydrate metabolism</keyword>
<dbReference type="InterPro" id="IPR047215">
    <property type="entry name" value="Galactose_mutarotase-like"/>
</dbReference>
<feature type="binding site" evidence="11">
    <location>
        <begin position="180"/>
        <end position="182"/>
    </location>
    <ligand>
        <name>beta-D-galactose</name>
        <dbReference type="ChEBI" id="CHEBI:27667"/>
    </ligand>
</feature>
<dbReference type="CDD" id="cd09019">
    <property type="entry name" value="galactose_mutarotase_like"/>
    <property type="match status" value="1"/>
</dbReference>
<name>A0AA87LN75_9BACL</name>
<evidence type="ECO:0000256" key="4">
    <source>
        <dbReference type="ARBA" id="ARBA00013185"/>
    </source>
</evidence>
<feature type="active site" description="Proton donor" evidence="9">
    <location>
        <position position="180"/>
    </location>
</feature>
<gene>
    <name evidence="12" type="ORF">A1A1_18107</name>
</gene>
<protein>
    <recommendedName>
        <fullName evidence="5 8">Aldose 1-epimerase</fullName>
        <ecNumber evidence="4 8">5.1.3.3</ecNumber>
    </recommendedName>
</protein>
<dbReference type="Gene3D" id="2.70.98.10">
    <property type="match status" value="1"/>
</dbReference>
<dbReference type="InterPro" id="IPR018052">
    <property type="entry name" value="Ald1_epimerase_CS"/>
</dbReference>
<proteinExistence type="inferred from homology"/>
<dbReference type="InterPro" id="IPR015443">
    <property type="entry name" value="Aldose_1-epimerase"/>
</dbReference>
<dbReference type="PANTHER" id="PTHR10091">
    <property type="entry name" value="ALDOSE-1-EPIMERASE"/>
    <property type="match status" value="1"/>
</dbReference>
<evidence type="ECO:0000256" key="7">
    <source>
        <dbReference type="ARBA" id="ARBA00023277"/>
    </source>
</evidence>
<evidence type="ECO:0000313" key="12">
    <source>
        <dbReference type="EMBL" id="EIM05068.1"/>
    </source>
</evidence>
<reference evidence="12 13" key="1">
    <citation type="journal article" date="2012" name="J. Bacteriol.">
        <title>Genome Sequence of the Antarctic Psychrophile Bacterium Planococcus antarcticus DSM 14505.</title>
        <authorList>
            <person name="Margolles A."/>
            <person name="Gueimonde M."/>
            <person name="Sanchez B."/>
        </authorList>
    </citation>
    <scope>NUCLEOTIDE SEQUENCE [LARGE SCALE GENOMIC DNA]</scope>
    <source>
        <strain evidence="12 13">DSM 14505</strain>
    </source>
</reference>
<organism evidence="12 13">
    <name type="scientific">Planococcus antarcticus DSM 14505</name>
    <dbReference type="NCBI Taxonomy" id="1185653"/>
    <lineage>
        <taxon>Bacteria</taxon>
        <taxon>Bacillati</taxon>
        <taxon>Bacillota</taxon>
        <taxon>Bacilli</taxon>
        <taxon>Bacillales</taxon>
        <taxon>Caryophanaceae</taxon>
        <taxon>Planococcus</taxon>
    </lineage>
</organism>
<dbReference type="EMBL" id="AJYB01000095">
    <property type="protein sequence ID" value="EIM05068.1"/>
    <property type="molecule type" value="Genomic_DNA"/>
</dbReference>
<evidence type="ECO:0000256" key="6">
    <source>
        <dbReference type="ARBA" id="ARBA00023235"/>
    </source>
</evidence>
<dbReference type="Pfam" id="PF01263">
    <property type="entry name" value="Aldose_epim"/>
    <property type="match status" value="1"/>
</dbReference>